<keyword evidence="4" id="KW-0813">Transport</keyword>
<dbReference type="GO" id="GO:0015677">
    <property type="term" value="P:copper ion import"/>
    <property type="evidence" value="ECO:0007669"/>
    <property type="project" value="TreeGrafter"/>
</dbReference>
<dbReference type="InterPro" id="IPR013130">
    <property type="entry name" value="Fe3_Rdtase_TM_dom"/>
</dbReference>
<dbReference type="EMBL" id="KE148155">
    <property type="protein sequence ID" value="EPE05634.1"/>
    <property type="molecule type" value="Genomic_DNA"/>
</dbReference>
<dbReference type="OrthoDB" id="10006946at2759"/>
<comment type="catalytic activity">
    <reaction evidence="13">
        <text>2 a Fe(II)-siderophore + NADP(+) + H(+) = 2 a Fe(III)-siderophore + NADPH</text>
        <dbReference type="Rhea" id="RHEA:28795"/>
        <dbReference type="Rhea" id="RHEA-COMP:11342"/>
        <dbReference type="Rhea" id="RHEA-COMP:11344"/>
        <dbReference type="ChEBI" id="CHEBI:15378"/>
        <dbReference type="ChEBI" id="CHEBI:29033"/>
        <dbReference type="ChEBI" id="CHEBI:29034"/>
        <dbReference type="ChEBI" id="CHEBI:57783"/>
        <dbReference type="ChEBI" id="CHEBI:58349"/>
        <dbReference type="EC" id="1.16.1.9"/>
    </reaction>
</comment>
<dbReference type="PANTHER" id="PTHR32361">
    <property type="entry name" value="FERRIC/CUPRIC REDUCTASE TRANSMEMBRANE COMPONENT"/>
    <property type="match status" value="1"/>
</dbReference>
<dbReference type="STRING" id="1262450.S3BWK3"/>
<dbReference type="Gene3D" id="3.40.50.80">
    <property type="entry name" value="Nucleotide-binding domain of ferredoxin-NADP reductase (FNR) module"/>
    <property type="match status" value="1"/>
</dbReference>
<reference evidence="16 17" key="1">
    <citation type="journal article" date="2013" name="BMC Genomics">
        <title>The genome and transcriptome of the pine saprophyte Ophiostoma piceae, and a comparison with the bark beetle-associated pine pathogen Grosmannia clavigera.</title>
        <authorList>
            <person name="Haridas S."/>
            <person name="Wang Y."/>
            <person name="Lim L."/>
            <person name="Massoumi Alamouti S."/>
            <person name="Jackman S."/>
            <person name="Docking R."/>
            <person name="Robertson G."/>
            <person name="Birol I."/>
            <person name="Bohlmann J."/>
            <person name="Breuil C."/>
        </authorList>
    </citation>
    <scope>NUCLEOTIDE SEQUENCE [LARGE SCALE GENOMIC DNA]</scope>
    <source>
        <strain evidence="16 17">UAMH 11346</strain>
    </source>
</reference>
<dbReference type="InterPro" id="IPR013112">
    <property type="entry name" value="FAD-bd_8"/>
</dbReference>
<evidence type="ECO:0000256" key="8">
    <source>
        <dbReference type="ARBA" id="ARBA00022989"/>
    </source>
</evidence>
<keyword evidence="8 14" id="KW-1133">Transmembrane helix</keyword>
<dbReference type="EC" id="1.16.1.9" evidence="3"/>
<keyword evidence="9" id="KW-0560">Oxidoreductase</keyword>
<evidence type="ECO:0000256" key="6">
    <source>
        <dbReference type="ARBA" id="ARBA00022692"/>
    </source>
</evidence>
<dbReference type="CDD" id="cd06186">
    <property type="entry name" value="NOX_Duox_like_FAD_NADP"/>
    <property type="match status" value="1"/>
</dbReference>
<organism evidence="16 17">
    <name type="scientific">Ophiostoma piceae (strain UAMH 11346)</name>
    <name type="common">Sap stain fungus</name>
    <dbReference type="NCBI Taxonomy" id="1262450"/>
    <lineage>
        <taxon>Eukaryota</taxon>
        <taxon>Fungi</taxon>
        <taxon>Dikarya</taxon>
        <taxon>Ascomycota</taxon>
        <taxon>Pezizomycotina</taxon>
        <taxon>Sordariomycetes</taxon>
        <taxon>Sordariomycetidae</taxon>
        <taxon>Ophiostomatales</taxon>
        <taxon>Ophiostomataceae</taxon>
        <taxon>Ophiostoma</taxon>
    </lineage>
</organism>
<dbReference type="Proteomes" id="UP000016923">
    <property type="component" value="Unassembled WGS sequence"/>
</dbReference>
<feature type="transmembrane region" description="Helical" evidence="14">
    <location>
        <begin position="83"/>
        <end position="106"/>
    </location>
</feature>
<dbReference type="InterPro" id="IPR039261">
    <property type="entry name" value="FNR_nucleotide-bd"/>
</dbReference>
<dbReference type="InterPro" id="IPR051410">
    <property type="entry name" value="Ferric/Cupric_Reductase"/>
</dbReference>
<dbReference type="InterPro" id="IPR013121">
    <property type="entry name" value="Fe_red_NAD-bd_6"/>
</dbReference>
<dbReference type="PANTHER" id="PTHR32361:SF9">
    <property type="entry name" value="FERRIC REDUCTASE TRANSMEMBRANE COMPONENT 3-RELATED"/>
    <property type="match status" value="1"/>
</dbReference>
<evidence type="ECO:0000256" key="13">
    <source>
        <dbReference type="ARBA" id="ARBA00048483"/>
    </source>
</evidence>
<evidence type="ECO:0000256" key="1">
    <source>
        <dbReference type="ARBA" id="ARBA00004651"/>
    </source>
</evidence>
<dbReference type="GO" id="GO:0052851">
    <property type="term" value="F:ferric-chelate reductase (NADPH) activity"/>
    <property type="evidence" value="ECO:0007669"/>
    <property type="project" value="UniProtKB-EC"/>
</dbReference>
<proteinExistence type="inferred from homology"/>
<dbReference type="InterPro" id="IPR017927">
    <property type="entry name" value="FAD-bd_FR_type"/>
</dbReference>
<keyword evidence="17" id="KW-1185">Reference proteome</keyword>
<gene>
    <name evidence="16" type="ORF">F503_08165</name>
</gene>
<dbReference type="SUPFAM" id="SSF63380">
    <property type="entry name" value="Riboflavin synthase domain-like"/>
    <property type="match status" value="1"/>
</dbReference>
<keyword evidence="12" id="KW-0325">Glycoprotein</keyword>
<evidence type="ECO:0000256" key="11">
    <source>
        <dbReference type="ARBA" id="ARBA00023136"/>
    </source>
</evidence>
<sequence>MGRTMTAVKPPGLKQLRNEKALKVYAVVLCILIVVVAAARWLRVLCNRRLRSWPTRGGALYRAFLLAFRQLEKRPRWKWLCELPVGLLLLLGVLLVINATLSVTIIAGLRINYFASRFGWLAVANMVLCVLLGLRNTPLSSVALVSHATINTAHRIIGYSAAFLVAIHGILYTVYFVRQGTWERLFEHGNIQGFSAGAGMLVLLFGYMRHQNYELFYASHISGFVVTVFFTGIHRPDWAKKLPIVMVIVACMWAVERFLRAVKMAYHLVGTGLCQEAAVLYPLTDGGTRLLLRSRRAHSVPPGSHCYLWIPCVGLGQSHPFTVVSSGSWGMELVIKAHDGFTRRLSELATEKPGSISWASIDGPYGSLPDLQSHEKLVLIAGGSGAAYTFGLMNHLLASHAKTRPQSVDFVWAVKHSGQLSWFQQHLSQLKRVSEGMSVNATVYITSEEVAQERHVDLVGNLAEPGADELSGLLFGGECQQLAAEQTPGLYSCTYKYGAMSADDVLWDAMQTVASLERSLVVTCGPLTLMRAVRDAVESYREKHRQRIVNFYCEEFS</sequence>
<dbReference type="SFLD" id="SFLDG01168">
    <property type="entry name" value="Ferric_reductase_subgroup_(FRE"/>
    <property type="match status" value="1"/>
</dbReference>
<evidence type="ECO:0000256" key="3">
    <source>
        <dbReference type="ARBA" id="ARBA00012668"/>
    </source>
</evidence>
<evidence type="ECO:0000256" key="4">
    <source>
        <dbReference type="ARBA" id="ARBA00022448"/>
    </source>
</evidence>
<dbReference type="VEuPathDB" id="FungiDB:F503_08165"/>
<dbReference type="HOGENOM" id="CLU_010365_5_0_1"/>
<dbReference type="GO" id="GO:0005886">
    <property type="term" value="C:plasma membrane"/>
    <property type="evidence" value="ECO:0007669"/>
    <property type="project" value="UniProtKB-SubCell"/>
</dbReference>
<dbReference type="Pfam" id="PF01794">
    <property type="entry name" value="Ferric_reduct"/>
    <property type="match status" value="1"/>
</dbReference>
<name>S3BWK3_OPHP1</name>
<evidence type="ECO:0000256" key="14">
    <source>
        <dbReference type="SAM" id="Phobius"/>
    </source>
</evidence>
<keyword evidence="11 14" id="KW-0472">Membrane</keyword>
<feature type="domain" description="FAD-binding FR-type" evidence="15">
    <location>
        <begin position="245"/>
        <end position="371"/>
    </location>
</feature>
<dbReference type="SUPFAM" id="SSF52343">
    <property type="entry name" value="Ferredoxin reductase-like, C-terminal NADP-linked domain"/>
    <property type="match status" value="1"/>
</dbReference>
<comment type="similarity">
    <text evidence="2">Belongs to the ferric reductase (FRE) family.</text>
</comment>
<comment type="subcellular location">
    <subcellularLocation>
        <location evidence="1">Cell membrane</location>
        <topology evidence="1">Multi-pass membrane protein</topology>
    </subcellularLocation>
</comment>
<accession>S3BWK3</accession>
<evidence type="ECO:0000259" key="15">
    <source>
        <dbReference type="PROSITE" id="PS51384"/>
    </source>
</evidence>
<evidence type="ECO:0000256" key="5">
    <source>
        <dbReference type="ARBA" id="ARBA00022475"/>
    </source>
</evidence>
<evidence type="ECO:0000313" key="17">
    <source>
        <dbReference type="Proteomes" id="UP000016923"/>
    </source>
</evidence>
<dbReference type="eggNOG" id="KOG0039">
    <property type="taxonomic scope" value="Eukaryota"/>
</dbReference>
<evidence type="ECO:0000256" key="10">
    <source>
        <dbReference type="ARBA" id="ARBA00023065"/>
    </source>
</evidence>
<dbReference type="Pfam" id="PF08030">
    <property type="entry name" value="NAD_binding_6"/>
    <property type="match status" value="1"/>
</dbReference>
<evidence type="ECO:0000256" key="2">
    <source>
        <dbReference type="ARBA" id="ARBA00006278"/>
    </source>
</evidence>
<keyword evidence="7" id="KW-0249">Electron transport</keyword>
<dbReference type="OMA" id="GRMAYCL"/>
<feature type="transmembrane region" description="Helical" evidence="14">
    <location>
        <begin position="21"/>
        <end position="41"/>
    </location>
</feature>
<feature type="transmembrane region" description="Helical" evidence="14">
    <location>
        <begin position="118"/>
        <end position="135"/>
    </location>
</feature>
<dbReference type="SFLD" id="SFLDS00052">
    <property type="entry name" value="Ferric_Reductase_Domain"/>
    <property type="match status" value="1"/>
</dbReference>
<keyword evidence="6 14" id="KW-0812">Transmembrane</keyword>
<evidence type="ECO:0000256" key="9">
    <source>
        <dbReference type="ARBA" id="ARBA00023002"/>
    </source>
</evidence>
<keyword evidence="10" id="KW-0406">Ion transport</keyword>
<dbReference type="InterPro" id="IPR017938">
    <property type="entry name" value="Riboflavin_synthase-like_b-brl"/>
</dbReference>
<dbReference type="Pfam" id="PF08022">
    <property type="entry name" value="FAD_binding_8"/>
    <property type="match status" value="1"/>
</dbReference>
<evidence type="ECO:0000313" key="16">
    <source>
        <dbReference type="EMBL" id="EPE05634.1"/>
    </source>
</evidence>
<dbReference type="AlphaFoldDB" id="S3BWK3"/>
<evidence type="ECO:0000256" key="12">
    <source>
        <dbReference type="ARBA" id="ARBA00023180"/>
    </source>
</evidence>
<dbReference type="PROSITE" id="PS51384">
    <property type="entry name" value="FAD_FR"/>
    <property type="match status" value="1"/>
</dbReference>
<dbReference type="GO" id="GO:0006879">
    <property type="term" value="P:intracellular iron ion homeostasis"/>
    <property type="evidence" value="ECO:0007669"/>
    <property type="project" value="TreeGrafter"/>
</dbReference>
<feature type="transmembrane region" description="Helical" evidence="14">
    <location>
        <begin position="189"/>
        <end position="208"/>
    </location>
</feature>
<feature type="transmembrane region" description="Helical" evidence="14">
    <location>
        <begin position="215"/>
        <end position="232"/>
    </location>
</feature>
<evidence type="ECO:0000256" key="7">
    <source>
        <dbReference type="ARBA" id="ARBA00022982"/>
    </source>
</evidence>
<keyword evidence="5" id="KW-1003">Cell membrane</keyword>
<feature type="transmembrane region" description="Helical" evidence="14">
    <location>
        <begin position="156"/>
        <end position="177"/>
    </location>
</feature>
<dbReference type="GO" id="GO:0006826">
    <property type="term" value="P:iron ion transport"/>
    <property type="evidence" value="ECO:0007669"/>
    <property type="project" value="TreeGrafter"/>
</dbReference>
<protein>
    <recommendedName>
        <fullName evidence="3">ferric-chelate reductase (NADPH)</fullName>
        <ecNumber evidence="3">1.16.1.9</ecNumber>
    </recommendedName>
</protein>